<evidence type="ECO:0000313" key="1">
    <source>
        <dbReference type="EMBL" id="QEK37996.1"/>
    </source>
</evidence>
<evidence type="ECO:0000313" key="2">
    <source>
        <dbReference type="Proteomes" id="UP000325155"/>
    </source>
</evidence>
<keyword evidence="2" id="KW-1185">Reference proteome</keyword>
<gene>
    <name evidence="1" type="ORF">FZC35_01200</name>
</gene>
<dbReference type="Proteomes" id="UP000325155">
    <property type="component" value="Chromosome"/>
</dbReference>
<sequence length="89" mass="10680">MNRLFLMLLSLSMINAKTFINICEEKTMTLDGNKFYITKHKQIVKSKYKKLRNKKCKNHAKFKKHYNREKVILGRTQSSRTPIHLMHQN</sequence>
<proteinExistence type="predicted"/>
<reference evidence="1 2" key="1">
    <citation type="submission" date="2019-08" db="EMBL/GenBank/DDBJ databases">
        <title>Highly reduced genomes of protist endosymbionts show evolutionary convergence.</title>
        <authorList>
            <person name="George E."/>
            <person name="Husnik F."/>
            <person name="Tashyreva D."/>
            <person name="Prokopchuk G."/>
            <person name="Horak A."/>
            <person name="Kwong W.K."/>
            <person name="Lukes J."/>
            <person name="Keeling P.J."/>
        </authorList>
    </citation>
    <scope>NUCLEOTIDE SEQUENCE [LARGE SCALE GENOMIC DNA]</scope>
    <source>
        <strain evidence="1">1605</strain>
    </source>
</reference>
<accession>A0A5C0UD84</accession>
<dbReference type="AlphaFoldDB" id="A0A5C0UD84"/>
<dbReference type="EMBL" id="CP043315">
    <property type="protein sequence ID" value="QEK37996.1"/>
    <property type="molecule type" value="Genomic_DNA"/>
</dbReference>
<dbReference type="RefSeq" id="WP_148980843.1">
    <property type="nucleotide sequence ID" value="NZ_CP043315.1"/>
</dbReference>
<organism evidence="1 2">
    <name type="scientific">Candidatus Cytomitobacter indipagum</name>
    <dbReference type="NCBI Taxonomy" id="2601575"/>
    <lineage>
        <taxon>Bacteria</taxon>
        <taxon>Pseudomonadati</taxon>
        <taxon>Pseudomonadota</taxon>
        <taxon>Alphaproteobacteria</taxon>
        <taxon>Holosporales</taxon>
        <taxon>Holosporaceae</taxon>
        <taxon>Candidatus Cytomitobacter</taxon>
    </lineage>
</organism>
<dbReference type="KEGG" id="cip:FZC35_01200"/>
<protein>
    <submittedName>
        <fullName evidence="1">Uncharacterized protein</fullName>
    </submittedName>
</protein>
<name>A0A5C0UD84_9PROT</name>